<dbReference type="PANTHER" id="PTHR11516">
    <property type="entry name" value="PYRUVATE DEHYDROGENASE E1 COMPONENT, ALPHA SUBUNIT BACTERIAL AND ORGANELLAR"/>
    <property type="match status" value="1"/>
</dbReference>
<dbReference type="InterPro" id="IPR050642">
    <property type="entry name" value="PDH_E1_Alpha_Subunit"/>
</dbReference>
<evidence type="ECO:0000313" key="5">
    <source>
        <dbReference type="EMBL" id="OYO18149.1"/>
    </source>
</evidence>
<protein>
    <submittedName>
        <fullName evidence="5">Dehydrogenase</fullName>
    </submittedName>
</protein>
<organism evidence="5 6">
    <name type="scientific">Enemella dayhoffiae</name>
    <dbReference type="NCBI Taxonomy" id="2016507"/>
    <lineage>
        <taxon>Bacteria</taxon>
        <taxon>Bacillati</taxon>
        <taxon>Actinomycetota</taxon>
        <taxon>Actinomycetes</taxon>
        <taxon>Propionibacteriales</taxon>
        <taxon>Propionibacteriaceae</taxon>
        <taxon>Enemella</taxon>
    </lineage>
</organism>
<dbReference type="AlphaFoldDB" id="A0A255GQR5"/>
<dbReference type="OrthoDB" id="9766715at2"/>
<dbReference type="InterPro" id="IPR001017">
    <property type="entry name" value="DH_E1"/>
</dbReference>
<dbReference type="PANTHER" id="PTHR11516:SF41">
    <property type="entry name" value="3-METHYL-2-OXOBUTANOATE DEHYDROGENASE SUBUNIT ALPHA"/>
    <property type="match status" value="1"/>
</dbReference>
<dbReference type="EMBL" id="NMVQ01000045">
    <property type="protein sequence ID" value="OYO18149.1"/>
    <property type="molecule type" value="Genomic_DNA"/>
</dbReference>
<evidence type="ECO:0000256" key="1">
    <source>
        <dbReference type="ARBA" id="ARBA00001964"/>
    </source>
</evidence>
<dbReference type="CDD" id="cd02000">
    <property type="entry name" value="TPP_E1_PDC_ADC_BCADC"/>
    <property type="match status" value="1"/>
</dbReference>
<evidence type="ECO:0000256" key="3">
    <source>
        <dbReference type="ARBA" id="ARBA00023052"/>
    </source>
</evidence>
<dbReference type="GO" id="GO:0006086">
    <property type="term" value="P:pyruvate decarboxylation to acetyl-CoA"/>
    <property type="evidence" value="ECO:0007669"/>
    <property type="project" value="TreeGrafter"/>
</dbReference>
<dbReference type="InterPro" id="IPR029061">
    <property type="entry name" value="THDP-binding"/>
</dbReference>
<comment type="cofactor">
    <cofactor evidence="1">
        <name>thiamine diphosphate</name>
        <dbReference type="ChEBI" id="CHEBI:58937"/>
    </cofactor>
</comment>
<dbReference type="Proteomes" id="UP000216311">
    <property type="component" value="Unassembled WGS sequence"/>
</dbReference>
<evidence type="ECO:0000259" key="4">
    <source>
        <dbReference type="Pfam" id="PF00676"/>
    </source>
</evidence>
<keyword evidence="3" id="KW-0786">Thiamine pyrophosphate</keyword>
<comment type="caution">
    <text evidence="5">The sequence shown here is derived from an EMBL/GenBank/DDBJ whole genome shotgun (WGS) entry which is preliminary data.</text>
</comment>
<proteinExistence type="predicted"/>
<name>A0A255GQR5_9ACTN</name>
<dbReference type="GO" id="GO:0004739">
    <property type="term" value="F:pyruvate dehydrogenase (acetyl-transferring) activity"/>
    <property type="evidence" value="ECO:0007669"/>
    <property type="project" value="TreeGrafter"/>
</dbReference>
<dbReference type="SUPFAM" id="SSF52518">
    <property type="entry name" value="Thiamin diphosphate-binding fold (THDP-binding)"/>
    <property type="match status" value="1"/>
</dbReference>
<dbReference type="Gene3D" id="3.40.50.970">
    <property type="match status" value="1"/>
</dbReference>
<reference evidence="5 6" key="1">
    <citation type="submission" date="2017-07" db="EMBL/GenBank/DDBJ databases">
        <title>Draft whole genome sequences of clinical Proprionibacteriaceae strains.</title>
        <authorList>
            <person name="Bernier A.-M."/>
            <person name="Bernard K."/>
            <person name="Domingo M.-C."/>
        </authorList>
    </citation>
    <scope>NUCLEOTIDE SEQUENCE [LARGE SCALE GENOMIC DNA]</scope>
    <source>
        <strain evidence="5 6">NML 130396</strain>
    </source>
</reference>
<sequence>MRRLLEALVHTRAFEDRMHAMYRSGDLLGSYYSGNWHEAIGVGVMAAMRADDYFCPLHRDVGAHLMRGMPPEQVMASFMGRAIGPTGGRDGTLHYGRLDLNTYNPPSHIPANFPVATGMAFAAKYRGEDRVAVAMCGDGSTSRADFHEAVNIAGAMQLPVVFVIQNNQYAYSTPLPLQTHSASFAIKAVAYGMPGIKCDGTDVVAVHDAATECVERARSGGGPSILEAVTMRMHGHAEHDPGDYVLPELKETWAKRDPVALFEERMVAAGIVSQDEAETIREDARKWAIEARKTALAAPMPDPSNIEDGVYAD</sequence>
<accession>A0A255GQR5</accession>
<evidence type="ECO:0000313" key="6">
    <source>
        <dbReference type="Proteomes" id="UP000216311"/>
    </source>
</evidence>
<evidence type="ECO:0000256" key="2">
    <source>
        <dbReference type="ARBA" id="ARBA00023002"/>
    </source>
</evidence>
<keyword evidence="2" id="KW-0560">Oxidoreductase</keyword>
<gene>
    <name evidence="5" type="ORF">CGZ93_15835</name>
</gene>
<keyword evidence="6" id="KW-1185">Reference proteome</keyword>
<dbReference type="GO" id="GO:0000287">
    <property type="term" value="F:magnesium ion binding"/>
    <property type="evidence" value="ECO:0007669"/>
    <property type="project" value="UniProtKB-ARBA"/>
</dbReference>
<dbReference type="Pfam" id="PF00676">
    <property type="entry name" value="E1_dh"/>
    <property type="match status" value="1"/>
</dbReference>
<feature type="domain" description="Dehydrogenase E1 component" evidence="4">
    <location>
        <begin position="9"/>
        <end position="303"/>
    </location>
</feature>